<organism evidence="2">
    <name type="scientific">Cladocopium goreaui</name>
    <dbReference type="NCBI Taxonomy" id="2562237"/>
    <lineage>
        <taxon>Eukaryota</taxon>
        <taxon>Sar</taxon>
        <taxon>Alveolata</taxon>
        <taxon>Dinophyceae</taxon>
        <taxon>Suessiales</taxon>
        <taxon>Symbiodiniaceae</taxon>
        <taxon>Cladocopium</taxon>
    </lineage>
</organism>
<evidence type="ECO:0000256" key="1">
    <source>
        <dbReference type="SAM" id="MobiDB-lite"/>
    </source>
</evidence>
<name>A0A9P1D9H0_9DINO</name>
<dbReference type="EMBL" id="CAMXCT010003668">
    <property type="protein sequence ID" value="CAI4005640.1"/>
    <property type="molecule type" value="Genomic_DNA"/>
</dbReference>
<protein>
    <submittedName>
        <fullName evidence="2">Uncharacterized protein</fullName>
    </submittedName>
</protein>
<dbReference type="AlphaFoldDB" id="A0A9P1D9H0"/>
<dbReference type="Proteomes" id="UP001152797">
    <property type="component" value="Unassembled WGS sequence"/>
</dbReference>
<gene>
    <name evidence="2" type="ORF">C1SCF055_LOCUS31348</name>
</gene>
<evidence type="ECO:0000313" key="4">
    <source>
        <dbReference type="Proteomes" id="UP001152797"/>
    </source>
</evidence>
<reference evidence="2" key="1">
    <citation type="submission" date="2022-10" db="EMBL/GenBank/DDBJ databases">
        <authorList>
            <person name="Chen Y."/>
            <person name="Dougan E. K."/>
            <person name="Chan C."/>
            <person name="Rhodes N."/>
            <person name="Thang M."/>
        </authorList>
    </citation>
    <scope>NUCLEOTIDE SEQUENCE</scope>
</reference>
<feature type="region of interest" description="Disordered" evidence="1">
    <location>
        <begin position="186"/>
        <end position="222"/>
    </location>
</feature>
<reference evidence="3 4" key="2">
    <citation type="submission" date="2024-05" db="EMBL/GenBank/DDBJ databases">
        <authorList>
            <person name="Chen Y."/>
            <person name="Shah S."/>
            <person name="Dougan E. K."/>
            <person name="Thang M."/>
            <person name="Chan C."/>
        </authorList>
    </citation>
    <scope>NUCLEOTIDE SEQUENCE [LARGE SCALE GENOMIC DNA]</scope>
</reference>
<proteinExistence type="predicted"/>
<comment type="caution">
    <text evidence="2">The sequence shown here is derived from an EMBL/GenBank/DDBJ whole genome shotgun (WGS) entry which is preliminary data.</text>
</comment>
<evidence type="ECO:0000313" key="2">
    <source>
        <dbReference type="EMBL" id="CAI4005640.1"/>
    </source>
</evidence>
<evidence type="ECO:0000313" key="3">
    <source>
        <dbReference type="EMBL" id="CAL4792952.1"/>
    </source>
</evidence>
<accession>A0A9P1D9H0</accession>
<dbReference type="EMBL" id="CAMXCT030003668">
    <property type="protein sequence ID" value="CAL4792952.1"/>
    <property type="molecule type" value="Genomic_DNA"/>
</dbReference>
<dbReference type="EMBL" id="CAMXCT020003668">
    <property type="protein sequence ID" value="CAL1159015.1"/>
    <property type="molecule type" value="Genomic_DNA"/>
</dbReference>
<feature type="compositionally biased region" description="Basic residues" evidence="1">
    <location>
        <begin position="191"/>
        <end position="201"/>
    </location>
</feature>
<dbReference type="OrthoDB" id="489630at2759"/>
<sequence>MDADRGASESHGSDHDAEEDARVAIAQVHRVTVGNNAWYPDIQTADNRVFFKIDKHDRELTKITLGKGVNRHKNKGEIRTLSKLQWWADMHALRKQACDSAIHDVLRAAMTENGDEVPANFRFRDARDDDKWLVRKEVVELHCPALEDYPATVIMALWQIRGPLFLELTEECVKYCVAAIRQSPDAVPCSPKRKRKKKLRRSASTPRKAEHGPARPMESEPAAPWQKLLGEVQGLHDFVEAQKTIMDKPNLEKLMQAHVDQISARSSVSCSAEDAKLFTSLVSKGPWTEAQKQRLAEWCSKMLLESSPTARKGNSRRPGQVATSFAQYFSGKDVDILGSDATLALKVDCITTRMKRVGLHLPTEQSWRPIMQAAQVAGMDVGNEKNQVDLIKDLKAALHKKKDLVETHLVEFPSRPQELAWFAAAYDEAEQLLPIGNIASQLHS</sequence>
<keyword evidence="4" id="KW-1185">Reference proteome</keyword>